<dbReference type="Proteomes" id="UP001610100">
    <property type="component" value="Unassembled WGS sequence"/>
</dbReference>
<dbReference type="PIRSF" id="PIRSF000521">
    <property type="entry name" value="Transaminase_4ab_Lys_Orn"/>
    <property type="match status" value="1"/>
</dbReference>
<evidence type="ECO:0000256" key="8">
    <source>
        <dbReference type="RuleBase" id="RU003560"/>
    </source>
</evidence>
<proteinExistence type="inferred from homology"/>
<dbReference type="InterPro" id="IPR010164">
    <property type="entry name" value="Orn_aminotrans"/>
</dbReference>
<keyword evidence="4 9" id="KW-0032">Aminotransferase</keyword>
<protein>
    <recommendedName>
        <fullName evidence="3">ornithine aminotransferase</fullName>
        <ecNumber evidence="3">2.6.1.13</ecNumber>
    </recommendedName>
    <alternativeName>
        <fullName evidence="7">Ornithine--oxo-acid aminotransferase</fullName>
    </alternativeName>
</protein>
<dbReference type="InterPro" id="IPR050103">
    <property type="entry name" value="Class-III_PLP-dep_AT"/>
</dbReference>
<comment type="similarity">
    <text evidence="8">Belongs to the class-III pyridoxal-phosphate-dependent aminotransferase family.</text>
</comment>
<evidence type="ECO:0000313" key="10">
    <source>
        <dbReference type="Proteomes" id="UP001610100"/>
    </source>
</evidence>
<dbReference type="EC" id="2.6.1.13" evidence="3"/>
<dbReference type="Pfam" id="PF00202">
    <property type="entry name" value="Aminotran_3"/>
    <property type="match status" value="1"/>
</dbReference>
<keyword evidence="10" id="KW-1185">Reference proteome</keyword>
<comment type="pathway">
    <text evidence="2">Amino-acid biosynthesis; L-proline biosynthesis; L-glutamate 5-semialdehyde from L-ornithine: step 1/1.</text>
</comment>
<dbReference type="CDD" id="cd00610">
    <property type="entry name" value="OAT_like"/>
    <property type="match status" value="1"/>
</dbReference>
<keyword evidence="6 8" id="KW-0663">Pyridoxal phosphate</keyword>
<dbReference type="Gene3D" id="3.40.640.10">
    <property type="entry name" value="Type I PLP-dependent aspartate aminotransferase-like (Major domain)"/>
    <property type="match status" value="1"/>
</dbReference>
<comment type="caution">
    <text evidence="9">The sequence shown here is derived from an EMBL/GenBank/DDBJ whole genome shotgun (WGS) entry which is preliminary data.</text>
</comment>
<accession>A0ABW7MZ89</accession>
<sequence>MAVLDQLTSQQAIDLENKYGAHNYHPLPVVLTKGEGVYVWDVEGKKYYDFLSAYSAVNQGHCHPKIVNAMTNQAQTLTLTSRAFYNDMLGKFEKFASEFFGFDKLLPMNTGAEAVETALKICRKWAYEVKGIHENDAEIIVCENNFHGRTTTIISFSNDPVAREHFGPYTKGFIKIEYDNLEALEKALKSSKNIAGFLVEPIQGEAGVYVPSADYLAKAKALCEAHNVLFIADEVQTGIARTGRLLATCGNCNCENKNCSGTPEVKPDILILGKALSGGVYPVSAVLANDPIMNVIRPGNHGSTFGGNPVAAAVAIAALEVIRDEKLAENAFVLGELFRSELNKYIETSNIVKLVRGKGLLNAIVINDSEDSDTAWNICLALRDHGLLAKPTHGNIIRFAPPLVMTENQLLDCVSIITKTLKAFEK</sequence>
<dbReference type="InterPro" id="IPR015424">
    <property type="entry name" value="PyrdxlP-dep_Trfase"/>
</dbReference>
<evidence type="ECO:0000313" key="9">
    <source>
        <dbReference type="EMBL" id="MFH6772151.1"/>
    </source>
</evidence>
<evidence type="ECO:0000256" key="4">
    <source>
        <dbReference type="ARBA" id="ARBA00022576"/>
    </source>
</evidence>
<dbReference type="SUPFAM" id="SSF53383">
    <property type="entry name" value="PLP-dependent transferases"/>
    <property type="match status" value="1"/>
</dbReference>
<dbReference type="PANTHER" id="PTHR11986:SF18">
    <property type="entry name" value="ORNITHINE AMINOTRANSFERASE, MITOCHONDRIAL"/>
    <property type="match status" value="1"/>
</dbReference>
<dbReference type="Gene3D" id="3.90.1150.10">
    <property type="entry name" value="Aspartate Aminotransferase, domain 1"/>
    <property type="match status" value="1"/>
</dbReference>
<evidence type="ECO:0000256" key="5">
    <source>
        <dbReference type="ARBA" id="ARBA00022679"/>
    </source>
</evidence>
<organism evidence="9 10">
    <name type="scientific">Gaetbulibacter aestuarii</name>
    <dbReference type="NCBI Taxonomy" id="1502358"/>
    <lineage>
        <taxon>Bacteria</taxon>
        <taxon>Pseudomonadati</taxon>
        <taxon>Bacteroidota</taxon>
        <taxon>Flavobacteriia</taxon>
        <taxon>Flavobacteriales</taxon>
        <taxon>Flavobacteriaceae</taxon>
        <taxon>Gaetbulibacter</taxon>
    </lineage>
</organism>
<evidence type="ECO:0000256" key="1">
    <source>
        <dbReference type="ARBA" id="ARBA00001933"/>
    </source>
</evidence>
<dbReference type="GO" id="GO:0004587">
    <property type="term" value="F:ornithine aminotransferase activity"/>
    <property type="evidence" value="ECO:0007669"/>
    <property type="project" value="UniProtKB-EC"/>
</dbReference>
<reference evidence="9 10" key="1">
    <citation type="submission" date="2024-02" db="EMBL/GenBank/DDBJ databases">
        <title>A Gaetbulibacter species isolated from tidal flats and genomic insights of their niches.</title>
        <authorList>
            <person name="Ye Y."/>
        </authorList>
    </citation>
    <scope>NUCLEOTIDE SEQUENCE [LARGE SCALE GENOMIC DNA]</scope>
    <source>
        <strain evidence="9 10">KYW382</strain>
    </source>
</reference>
<evidence type="ECO:0000256" key="2">
    <source>
        <dbReference type="ARBA" id="ARBA00004998"/>
    </source>
</evidence>
<evidence type="ECO:0000256" key="3">
    <source>
        <dbReference type="ARBA" id="ARBA00012924"/>
    </source>
</evidence>
<dbReference type="InterPro" id="IPR015422">
    <property type="entry name" value="PyrdxlP-dep_Trfase_small"/>
</dbReference>
<comment type="cofactor">
    <cofactor evidence="1">
        <name>pyridoxal 5'-phosphate</name>
        <dbReference type="ChEBI" id="CHEBI:597326"/>
    </cofactor>
</comment>
<evidence type="ECO:0000256" key="7">
    <source>
        <dbReference type="ARBA" id="ARBA00030587"/>
    </source>
</evidence>
<dbReference type="PANTHER" id="PTHR11986">
    <property type="entry name" value="AMINOTRANSFERASE CLASS III"/>
    <property type="match status" value="1"/>
</dbReference>
<name>A0ABW7MZ89_9FLAO</name>
<dbReference type="InterPro" id="IPR015421">
    <property type="entry name" value="PyrdxlP-dep_Trfase_major"/>
</dbReference>
<gene>
    <name evidence="9" type="primary">rocD</name>
    <name evidence="9" type="ORF">V8G58_09415</name>
</gene>
<evidence type="ECO:0000256" key="6">
    <source>
        <dbReference type="ARBA" id="ARBA00022898"/>
    </source>
</evidence>
<dbReference type="InterPro" id="IPR005814">
    <property type="entry name" value="Aminotrans_3"/>
</dbReference>
<keyword evidence="5 9" id="KW-0808">Transferase</keyword>
<dbReference type="RefSeq" id="WP_344741434.1">
    <property type="nucleotide sequence ID" value="NZ_BAABAY010000002.1"/>
</dbReference>
<dbReference type="EMBL" id="JBAWKB010000002">
    <property type="protein sequence ID" value="MFH6772151.1"/>
    <property type="molecule type" value="Genomic_DNA"/>
</dbReference>
<dbReference type="NCBIfam" id="TIGR01885">
    <property type="entry name" value="Orn_aminotrans"/>
    <property type="match status" value="1"/>
</dbReference>